<organism evidence="4 6">
    <name type="scientific">Mucilaginibacter lappiensis</name>
    <dbReference type="NCBI Taxonomy" id="354630"/>
    <lineage>
        <taxon>Bacteria</taxon>
        <taxon>Pseudomonadati</taxon>
        <taxon>Bacteroidota</taxon>
        <taxon>Sphingobacteriia</taxon>
        <taxon>Sphingobacteriales</taxon>
        <taxon>Sphingobacteriaceae</taxon>
        <taxon>Mucilaginibacter</taxon>
    </lineage>
</organism>
<dbReference type="EMBL" id="JACHCB010000008">
    <property type="protein sequence ID" value="MBB6110709.1"/>
    <property type="molecule type" value="Genomic_DNA"/>
</dbReference>
<dbReference type="Proteomes" id="UP000548326">
    <property type="component" value="Unassembled WGS sequence"/>
</dbReference>
<evidence type="ECO:0000313" key="5">
    <source>
        <dbReference type="Proteomes" id="UP000541583"/>
    </source>
</evidence>
<accession>A0A841JII5</accession>
<protein>
    <recommendedName>
        <fullName evidence="7">DUF4349 domain-containing protein</fullName>
    </recommendedName>
</protein>
<comment type="caution">
    <text evidence="4">The sequence shown here is derived from an EMBL/GenBank/DDBJ whole genome shotgun (WGS) entry which is preliminary data.</text>
</comment>
<sequence length="223" mass="24760">MKKIILSTTIICLFATLGFSQALKPVQIDSLVSISLPANFLKKDTLGQQIYTGNGAFGYMVVIKAPNPANTKPLDKERDLNQVLKNTVNDIQKQSRTGSVMNLRDTTVGSLKAKVFTLRVDNSNTTGESPQLRNFIIIYTREAAYTMEYLIPEQRQDIAKGELKAFSSSLKIAPELQRHDQYISNAKGISFGAKVALYGGIPIILIIVLMVIRRNRRLAIEEA</sequence>
<proteinExistence type="predicted"/>
<keyword evidence="2" id="KW-0732">Signal</keyword>
<feature type="transmembrane region" description="Helical" evidence="1">
    <location>
        <begin position="195"/>
        <end position="212"/>
    </location>
</feature>
<feature type="signal peptide" evidence="2">
    <location>
        <begin position="1"/>
        <end position="22"/>
    </location>
</feature>
<gene>
    <name evidence="4" type="ORF">HDF22_002358</name>
    <name evidence="3" type="ORF">HDF23_003468</name>
</gene>
<reference evidence="5 6" key="1">
    <citation type="submission" date="2020-08" db="EMBL/GenBank/DDBJ databases">
        <title>Genomic Encyclopedia of Type Strains, Phase IV (KMG-V): Genome sequencing to study the core and pangenomes of soil and plant-associated prokaryotes.</title>
        <authorList>
            <person name="Whitman W."/>
        </authorList>
    </citation>
    <scope>NUCLEOTIDE SEQUENCE [LARGE SCALE GENOMIC DNA]</scope>
    <source>
        <strain evidence="3 5">ANJLi2</strain>
        <strain evidence="4 6">MP601</strain>
    </source>
</reference>
<dbReference type="AlphaFoldDB" id="A0A841JII5"/>
<name>A0A841JII5_9SPHI</name>
<dbReference type="Proteomes" id="UP000541583">
    <property type="component" value="Unassembled WGS sequence"/>
</dbReference>
<keyword evidence="1" id="KW-1133">Transmembrane helix</keyword>
<evidence type="ECO:0000256" key="1">
    <source>
        <dbReference type="SAM" id="Phobius"/>
    </source>
</evidence>
<evidence type="ECO:0000313" key="3">
    <source>
        <dbReference type="EMBL" id="MBB6110709.1"/>
    </source>
</evidence>
<dbReference type="EMBL" id="JACHCA010000005">
    <property type="protein sequence ID" value="MBB6128245.1"/>
    <property type="molecule type" value="Genomic_DNA"/>
</dbReference>
<evidence type="ECO:0000313" key="6">
    <source>
        <dbReference type="Proteomes" id="UP000548326"/>
    </source>
</evidence>
<keyword evidence="5" id="KW-1185">Reference proteome</keyword>
<feature type="chain" id="PRO_5032477901" description="DUF4349 domain-containing protein" evidence="2">
    <location>
        <begin position="23"/>
        <end position="223"/>
    </location>
</feature>
<dbReference type="RefSeq" id="WP_076374218.1">
    <property type="nucleotide sequence ID" value="NZ_FTMG01000007.1"/>
</dbReference>
<keyword evidence="1" id="KW-0812">Transmembrane</keyword>
<evidence type="ECO:0000313" key="4">
    <source>
        <dbReference type="EMBL" id="MBB6128245.1"/>
    </source>
</evidence>
<evidence type="ECO:0008006" key="7">
    <source>
        <dbReference type="Google" id="ProtNLM"/>
    </source>
</evidence>
<dbReference type="OrthoDB" id="791955at2"/>
<keyword evidence="1" id="KW-0472">Membrane</keyword>
<evidence type="ECO:0000256" key="2">
    <source>
        <dbReference type="SAM" id="SignalP"/>
    </source>
</evidence>